<dbReference type="KEGG" id="vg:13994422"/>
<dbReference type="GeneID" id="13994422"/>
<dbReference type="RefSeq" id="YP_006987757.1">
    <property type="nucleotide sequence ID" value="NC_019402.1"/>
</dbReference>
<evidence type="ECO:0000313" key="3">
    <source>
        <dbReference type="Proteomes" id="UP000000456"/>
    </source>
</evidence>
<evidence type="ECO:0000313" key="2">
    <source>
        <dbReference type="EMBL" id="AFC22101.1"/>
    </source>
</evidence>
<protein>
    <submittedName>
        <fullName evidence="2">Uncharacterized protein</fullName>
    </submittedName>
</protein>
<gene>
    <name evidence="2" type="ORF">GAP52_107</name>
</gene>
<keyword evidence="1" id="KW-1133">Transmembrane helix</keyword>
<organism evidence="2 3">
    <name type="scientific">Cronobacter phage vB_CsaP_GAP52</name>
    <dbReference type="NCBI Taxonomy" id="1141137"/>
    <lineage>
        <taxon>Viruses</taxon>
        <taxon>Duplodnaviria</taxon>
        <taxon>Heunggongvirae</taxon>
        <taxon>Uroviricota</taxon>
        <taxon>Caudoviricetes</taxon>
        <taxon>Grimontviridae</taxon>
        <taxon>Crifsvirus</taxon>
        <taxon>Crifsvirus GAP52</taxon>
    </lineage>
</organism>
<dbReference type="Proteomes" id="UP000000456">
    <property type="component" value="Segment"/>
</dbReference>
<keyword evidence="1" id="KW-0812">Transmembrane</keyword>
<keyword evidence="3" id="KW-1185">Reference proteome</keyword>
<dbReference type="EMBL" id="JN882286">
    <property type="protein sequence ID" value="AFC22101.1"/>
    <property type="molecule type" value="Genomic_DNA"/>
</dbReference>
<keyword evidence="1" id="KW-0472">Membrane</keyword>
<reference evidence="2 3" key="1">
    <citation type="submission" date="2011-10" db="EMBL/GenBank/DDBJ databases">
        <authorList>
            <person name="Burke D."/>
        </authorList>
    </citation>
    <scope>NUCLEOTIDE SEQUENCE [LARGE SCALE GENOMIC DNA]</scope>
    <source>
        <strain evidence="2">VB_CsaP_GAP-52</strain>
    </source>
</reference>
<feature type="transmembrane region" description="Helical" evidence="1">
    <location>
        <begin position="15"/>
        <end position="38"/>
    </location>
</feature>
<sequence>MATRNSEVTTVTARAVLSGLVSLTGFGVFFGLLMGQFLGL</sequence>
<name>K4F6Y7_9CAUD</name>
<accession>K4F6Y7</accession>
<evidence type="ECO:0000256" key="1">
    <source>
        <dbReference type="SAM" id="Phobius"/>
    </source>
</evidence>
<proteinExistence type="predicted"/>